<organism evidence="2 3">
    <name type="scientific">Camelina sativa</name>
    <name type="common">False flax</name>
    <name type="synonym">Myagrum sativum</name>
    <dbReference type="NCBI Taxonomy" id="90675"/>
    <lineage>
        <taxon>Eukaryota</taxon>
        <taxon>Viridiplantae</taxon>
        <taxon>Streptophyta</taxon>
        <taxon>Embryophyta</taxon>
        <taxon>Tracheophyta</taxon>
        <taxon>Spermatophyta</taxon>
        <taxon>Magnoliopsida</taxon>
        <taxon>eudicotyledons</taxon>
        <taxon>Gunneridae</taxon>
        <taxon>Pentapetalae</taxon>
        <taxon>rosids</taxon>
        <taxon>malvids</taxon>
        <taxon>Brassicales</taxon>
        <taxon>Brassicaceae</taxon>
        <taxon>Camelineae</taxon>
        <taxon>Camelina</taxon>
    </lineage>
</organism>
<evidence type="ECO:0000313" key="2">
    <source>
        <dbReference type="Proteomes" id="UP000694864"/>
    </source>
</evidence>
<feature type="compositionally biased region" description="Basic and acidic residues" evidence="1">
    <location>
        <begin position="181"/>
        <end position="192"/>
    </location>
</feature>
<reference evidence="2" key="1">
    <citation type="journal article" date="1997" name="Nucleic Acids Res.">
        <title>tRNAscan-SE: a program for improved detection of transfer RNA genes in genomic sequence.</title>
        <authorList>
            <person name="Lowe T.M."/>
            <person name="Eddy S.R."/>
        </authorList>
    </citation>
    <scope>NUCLEOTIDE SEQUENCE [LARGE SCALE GENOMIC DNA]</scope>
    <source>
        <strain evidence="2">r\DH55</strain>
    </source>
</reference>
<evidence type="ECO:0000313" key="4">
    <source>
        <dbReference type="RefSeq" id="XP_010463504.1"/>
    </source>
</evidence>
<dbReference type="RefSeq" id="XP_010463496.1">
    <property type="nucleotide sequence ID" value="XM_010465194.1"/>
</dbReference>
<feature type="compositionally biased region" description="Polar residues" evidence="1">
    <location>
        <begin position="80"/>
        <end position="90"/>
    </location>
</feature>
<dbReference type="RefSeq" id="XP_010463504.1">
    <property type="nucleotide sequence ID" value="XM_010465202.1"/>
</dbReference>
<evidence type="ECO:0000256" key="1">
    <source>
        <dbReference type="SAM" id="MobiDB-lite"/>
    </source>
</evidence>
<sequence>MFNLDLPVICTEKFSKDHERCFPTLGKIMVSALKVKSGGQVYHLPDSMILSQAFQAIGNKDWFLSVDVMPVEDKAGELPMTNTAASSNPAPTLPTLITHGPEEKSSKKRKSKTSANESRKKPALGVETSSGKREVEPIATGSIAKAPTATENLPTDEAENQGRVDATSEPMQIETGTGTKEIVEKAGEEAKSVKPKKKKKAKAPAKEVASSSQIVETPPAEVTKEDPLENLDNVVKKIVQEA</sequence>
<dbReference type="Proteomes" id="UP000694864">
    <property type="component" value="Chromosome 14"/>
</dbReference>
<reference evidence="2" key="2">
    <citation type="journal article" date="2014" name="Nat. Commun.">
        <title>The emerging biofuel crop Camelina sativa retains a highly undifferentiated hexaploid genome structure.</title>
        <authorList>
            <person name="Kagale S."/>
            <person name="Koh C."/>
            <person name="Nixon J."/>
            <person name="Bollina V."/>
            <person name="Clarke W.E."/>
            <person name="Tuteja R."/>
            <person name="Spillane C."/>
            <person name="Robinson S.J."/>
            <person name="Links M.G."/>
            <person name="Clarke C."/>
            <person name="Higgins E.E."/>
            <person name="Huebert T."/>
            <person name="Sharpe A.G."/>
            <person name="Parkin I.A."/>
        </authorList>
    </citation>
    <scope>NUCLEOTIDE SEQUENCE [LARGE SCALE GENOMIC DNA]</scope>
    <source>
        <strain evidence="2">r\DH55</strain>
    </source>
</reference>
<protein>
    <submittedName>
        <fullName evidence="3">Uncharacterized protein LOC104744183</fullName>
    </submittedName>
    <submittedName>
        <fullName evidence="4">Uncharacterized protein LOC104744191</fullName>
    </submittedName>
    <submittedName>
        <fullName evidence="5">Uncharacterized protein LOC104744196</fullName>
    </submittedName>
</protein>
<evidence type="ECO:0000313" key="3">
    <source>
        <dbReference type="RefSeq" id="XP_010463496.1"/>
    </source>
</evidence>
<dbReference type="GeneID" id="104744196"/>
<dbReference type="GeneID" id="104744183"/>
<name>A0ABM0VZ89_CAMSA</name>
<dbReference type="GeneID" id="104744191"/>
<feature type="compositionally biased region" description="Basic residues" evidence="1">
    <location>
        <begin position="193"/>
        <end position="203"/>
    </location>
</feature>
<evidence type="ECO:0000313" key="5">
    <source>
        <dbReference type="RefSeq" id="XP_010463508.1"/>
    </source>
</evidence>
<gene>
    <name evidence="3" type="primary">LOC104744183</name>
    <name evidence="4" type="synonym">LOC104744191</name>
    <name evidence="5" type="synonym">LOC104744196</name>
</gene>
<proteinExistence type="predicted"/>
<keyword evidence="2" id="KW-1185">Reference proteome</keyword>
<dbReference type="RefSeq" id="XP_010463508.1">
    <property type="nucleotide sequence ID" value="XM_010465206.1"/>
</dbReference>
<accession>A0ABM0VZ89</accession>
<reference evidence="3 4" key="3">
    <citation type="submission" date="2025-05" db="UniProtKB">
        <authorList>
            <consortium name="RefSeq"/>
        </authorList>
    </citation>
    <scope>IDENTIFICATION</scope>
    <source>
        <tissue evidence="3 4">Leaf</tissue>
    </source>
</reference>
<feature type="region of interest" description="Disordered" evidence="1">
    <location>
        <begin position="79"/>
        <end position="221"/>
    </location>
</feature>